<evidence type="ECO:0000256" key="1">
    <source>
        <dbReference type="SAM" id="MobiDB-lite"/>
    </source>
</evidence>
<comment type="caution">
    <text evidence="2">The sequence shown here is derived from an EMBL/GenBank/DDBJ whole genome shotgun (WGS) entry which is preliminary data.</text>
</comment>
<evidence type="ECO:0000313" key="3">
    <source>
        <dbReference type="Proteomes" id="UP000800235"/>
    </source>
</evidence>
<reference evidence="2" key="1">
    <citation type="journal article" date="2020" name="Stud. Mycol.">
        <title>101 Dothideomycetes genomes: a test case for predicting lifestyles and emergence of pathogens.</title>
        <authorList>
            <person name="Haridas S."/>
            <person name="Albert R."/>
            <person name="Binder M."/>
            <person name="Bloem J."/>
            <person name="Labutti K."/>
            <person name="Salamov A."/>
            <person name="Andreopoulos B."/>
            <person name="Baker S."/>
            <person name="Barry K."/>
            <person name="Bills G."/>
            <person name="Bluhm B."/>
            <person name="Cannon C."/>
            <person name="Castanera R."/>
            <person name="Culley D."/>
            <person name="Daum C."/>
            <person name="Ezra D."/>
            <person name="Gonzalez J."/>
            <person name="Henrissat B."/>
            <person name="Kuo A."/>
            <person name="Liang C."/>
            <person name="Lipzen A."/>
            <person name="Lutzoni F."/>
            <person name="Magnuson J."/>
            <person name="Mondo S."/>
            <person name="Nolan M."/>
            <person name="Ohm R."/>
            <person name="Pangilinan J."/>
            <person name="Park H.-J."/>
            <person name="Ramirez L."/>
            <person name="Alfaro M."/>
            <person name="Sun H."/>
            <person name="Tritt A."/>
            <person name="Yoshinaga Y."/>
            <person name="Zwiers L.-H."/>
            <person name="Turgeon B."/>
            <person name="Goodwin S."/>
            <person name="Spatafora J."/>
            <person name="Crous P."/>
            <person name="Grigoriev I."/>
        </authorList>
    </citation>
    <scope>NUCLEOTIDE SEQUENCE</scope>
    <source>
        <strain evidence="2">CBS 130266</strain>
    </source>
</reference>
<proteinExistence type="predicted"/>
<organism evidence="2 3">
    <name type="scientific">Tothia fuscella</name>
    <dbReference type="NCBI Taxonomy" id="1048955"/>
    <lineage>
        <taxon>Eukaryota</taxon>
        <taxon>Fungi</taxon>
        <taxon>Dikarya</taxon>
        <taxon>Ascomycota</taxon>
        <taxon>Pezizomycotina</taxon>
        <taxon>Dothideomycetes</taxon>
        <taxon>Pleosporomycetidae</taxon>
        <taxon>Venturiales</taxon>
        <taxon>Cylindrosympodiaceae</taxon>
        <taxon>Tothia</taxon>
    </lineage>
</organism>
<dbReference type="AlphaFoldDB" id="A0A9P4TYS2"/>
<protein>
    <submittedName>
        <fullName evidence="2">Uncharacterized protein</fullName>
    </submittedName>
</protein>
<feature type="compositionally biased region" description="Polar residues" evidence="1">
    <location>
        <begin position="84"/>
        <end position="95"/>
    </location>
</feature>
<feature type="region of interest" description="Disordered" evidence="1">
    <location>
        <begin position="73"/>
        <end position="185"/>
    </location>
</feature>
<feature type="compositionally biased region" description="Basic and acidic residues" evidence="1">
    <location>
        <begin position="98"/>
        <end position="119"/>
    </location>
</feature>
<dbReference type="EMBL" id="MU007041">
    <property type="protein sequence ID" value="KAF2430162.1"/>
    <property type="molecule type" value="Genomic_DNA"/>
</dbReference>
<gene>
    <name evidence="2" type="ORF">EJ08DRAFT_661127</name>
</gene>
<feature type="compositionally biased region" description="Polar residues" evidence="1">
    <location>
        <begin position="158"/>
        <end position="168"/>
    </location>
</feature>
<sequence length="403" mass="45207">MANVDITSTYPTRLYPLSTSKMFNTLQQIFFSTSHSSVRCSFSITNLPIPFLTEPADPHNKTANMNLRQHKAPLPGRFRDSLDSQDSYASPSNNKAGPPRDHHDSPSERSDLDSGIEMKIKRRPGRPKKATTIAKKKAGTGRPPGRPPTRKVHFAAQPLNNTVSNPAPQQVARVDPPVPQGPRPVYRRREDFRISQSSIDGQEVDKNGAPYHGIGEILEKRRKGEKFDVVQNSGREDNVLTPFLQKEQLQYQDNVFPKLLTERALKGLPNLPQDIPTNTLESPLDMYNQLHEMSASDEETTSYGEWQPGTREFLKLHAGLQWLIVEEIEDDFARSHVAEEHDVKHASKTLLGIKNNITLDKIIKNGESLRNTAAALPTKEECEKAAAWLKDAGLLRSLIGLYE</sequence>
<keyword evidence="3" id="KW-1185">Reference proteome</keyword>
<accession>A0A9P4TYS2</accession>
<feature type="compositionally biased region" description="Basic residues" evidence="1">
    <location>
        <begin position="120"/>
        <end position="139"/>
    </location>
</feature>
<name>A0A9P4TYS2_9PEZI</name>
<dbReference type="Proteomes" id="UP000800235">
    <property type="component" value="Unassembled WGS sequence"/>
</dbReference>
<evidence type="ECO:0000313" key="2">
    <source>
        <dbReference type="EMBL" id="KAF2430162.1"/>
    </source>
</evidence>